<dbReference type="SMART" id="SM00484">
    <property type="entry name" value="XPGI"/>
    <property type="match status" value="1"/>
</dbReference>
<name>A0AAW0T4X1_SCYPA</name>
<keyword evidence="4" id="KW-1185">Reference proteome</keyword>
<dbReference type="Pfam" id="PF00867">
    <property type="entry name" value="XPG_I"/>
    <property type="match status" value="1"/>
</dbReference>
<proteinExistence type="predicted"/>
<evidence type="ECO:0000256" key="1">
    <source>
        <dbReference type="SAM" id="MobiDB-lite"/>
    </source>
</evidence>
<dbReference type="EMBL" id="JARAKH010000039">
    <property type="protein sequence ID" value="KAK8382299.1"/>
    <property type="molecule type" value="Genomic_DNA"/>
</dbReference>
<dbReference type="Gene3D" id="3.40.50.1010">
    <property type="entry name" value="5'-nuclease"/>
    <property type="match status" value="2"/>
</dbReference>
<dbReference type="GO" id="GO:0017108">
    <property type="term" value="F:5'-flap endonuclease activity"/>
    <property type="evidence" value="ECO:0007669"/>
    <property type="project" value="TreeGrafter"/>
</dbReference>
<dbReference type="InterPro" id="IPR006084">
    <property type="entry name" value="XPG/Rad2"/>
</dbReference>
<feature type="compositionally biased region" description="Acidic residues" evidence="1">
    <location>
        <begin position="479"/>
        <end position="493"/>
    </location>
</feature>
<feature type="region of interest" description="Disordered" evidence="1">
    <location>
        <begin position="430"/>
        <end position="499"/>
    </location>
</feature>
<dbReference type="PANTHER" id="PTHR11081:SF70">
    <property type="entry name" value="FLAP ENDONUCLEASE GEN HOMOLOG 1"/>
    <property type="match status" value="1"/>
</dbReference>
<feature type="compositionally biased region" description="Basic residues" evidence="1">
    <location>
        <begin position="379"/>
        <end position="393"/>
    </location>
</feature>
<dbReference type="SUPFAM" id="SSF88723">
    <property type="entry name" value="PIN domain-like"/>
    <property type="match status" value="1"/>
</dbReference>
<dbReference type="CDD" id="cd09869">
    <property type="entry name" value="PIN_GEN1"/>
    <property type="match status" value="1"/>
</dbReference>
<dbReference type="PRINTS" id="PR00853">
    <property type="entry name" value="XPGRADSUPER"/>
</dbReference>
<dbReference type="InterPro" id="IPR036279">
    <property type="entry name" value="5-3_exonuclease_C_sf"/>
</dbReference>
<protein>
    <recommendedName>
        <fullName evidence="2">XPG-I domain-containing protein</fullName>
    </recommendedName>
</protein>
<feature type="region of interest" description="Disordered" evidence="1">
    <location>
        <begin position="373"/>
        <end position="403"/>
    </location>
</feature>
<dbReference type="InterPro" id="IPR029060">
    <property type="entry name" value="PIN-like_dom_sf"/>
</dbReference>
<organism evidence="3 4">
    <name type="scientific">Scylla paramamosain</name>
    <name type="common">Mud crab</name>
    <dbReference type="NCBI Taxonomy" id="85552"/>
    <lineage>
        <taxon>Eukaryota</taxon>
        <taxon>Metazoa</taxon>
        <taxon>Ecdysozoa</taxon>
        <taxon>Arthropoda</taxon>
        <taxon>Crustacea</taxon>
        <taxon>Multicrustacea</taxon>
        <taxon>Malacostraca</taxon>
        <taxon>Eumalacostraca</taxon>
        <taxon>Eucarida</taxon>
        <taxon>Decapoda</taxon>
        <taxon>Pleocyemata</taxon>
        <taxon>Brachyura</taxon>
        <taxon>Eubrachyura</taxon>
        <taxon>Portunoidea</taxon>
        <taxon>Portunidae</taxon>
        <taxon>Portuninae</taxon>
        <taxon>Scylla</taxon>
    </lineage>
</organism>
<dbReference type="AlphaFoldDB" id="A0AAW0T4X1"/>
<gene>
    <name evidence="3" type="ORF">O3P69_015319</name>
</gene>
<sequence>MGVKGLWDMVSPTGEVMCLADLAGQAVAVDLAGWLVDTQSLQLGHVMTRPHLRNLFFRTVACLQAGVVPCDGAGGSRNQRNFGQPHGGRGVSGVSSITTTAKTGKRSHFNAILKKCTELFDLLGVPWVRAAGEAEATCAALNYHKVVQGVISQDSDVFLYGGNTVFRNFSANQKKVTAEKFKMDLIEEWLQITRDGMILLAITQHRDSSSGPWSAFPTPTPSELASTKWKKGSDYVLEEGLKKRLAATEGFPFTELLSEFKNKLPQPLKKVKWSQPDFEGLVRWCGKMLDWEASYALQKVSPVVTRWTVTQGAVPRSLQPVSVVKQCMKQGVVCLRLQWKVAASSLPSGIPEHLTTEEPLELLRSSLPHLVQDFEDSKKGKKKTQTRKTKGTLKSKANKENIPTQMHTITEYLKPVTSNSIAVIETTVTTTTSQNISDNKVEDTRRKHKQTSPDHKSSGKHSSEGLHQHREDQHSKEEDDHDEEEEDEEDMFEDILTKDNTNVMAEDILSEDTLTVMFEDNLVVESSLQDLDIKQNLQRFEVTGCIKQTIENHTEEQSGQDGSKVRACDPFCSPEIVTLTLAQRLKLKCTNKQYRKLIDDLS</sequence>
<dbReference type="PANTHER" id="PTHR11081">
    <property type="entry name" value="FLAP ENDONUCLEASE FAMILY MEMBER"/>
    <property type="match status" value="1"/>
</dbReference>
<feature type="compositionally biased region" description="Basic and acidic residues" evidence="1">
    <location>
        <begin position="439"/>
        <end position="478"/>
    </location>
</feature>
<accession>A0AAW0T4X1</accession>
<evidence type="ECO:0000313" key="4">
    <source>
        <dbReference type="Proteomes" id="UP001487740"/>
    </source>
</evidence>
<evidence type="ECO:0000259" key="2">
    <source>
        <dbReference type="SMART" id="SM00484"/>
    </source>
</evidence>
<evidence type="ECO:0000313" key="3">
    <source>
        <dbReference type="EMBL" id="KAK8382299.1"/>
    </source>
</evidence>
<reference evidence="3 4" key="1">
    <citation type="submission" date="2023-03" db="EMBL/GenBank/DDBJ databases">
        <title>High-quality genome of Scylla paramamosain provides insights in environmental adaptation.</title>
        <authorList>
            <person name="Zhang L."/>
        </authorList>
    </citation>
    <scope>NUCLEOTIDE SEQUENCE [LARGE SCALE GENOMIC DNA]</scope>
    <source>
        <strain evidence="3">LZ_2023a</strain>
        <tissue evidence="3">Muscle</tissue>
    </source>
</reference>
<dbReference type="SUPFAM" id="SSF47807">
    <property type="entry name" value="5' to 3' exonuclease, C-terminal subdomain"/>
    <property type="match status" value="1"/>
</dbReference>
<dbReference type="InterPro" id="IPR006086">
    <property type="entry name" value="XPG-I_dom"/>
</dbReference>
<comment type="caution">
    <text evidence="3">The sequence shown here is derived from an EMBL/GenBank/DDBJ whole genome shotgun (WGS) entry which is preliminary data.</text>
</comment>
<dbReference type="Proteomes" id="UP001487740">
    <property type="component" value="Unassembled WGS sequence"/>
</dbReference>
<feature type="domain" description="XPG-I" evidence="2">
    <location>
        <begin position="121"/>
        <end position="192"/>
    </location>
</feature>